<evidence type="ECO:0000313" key="11">
    <source>
        <dbReference type="Proteomes" id="UP000295507"/>
    </source>
</evidence>
<keyword evidence="6 8" id="KW-1133">Transmembrane helix</keyword>
<feature type="transmembrane region" description="Helical" evidence="8">
    <location>
        <begin position="242"/>
        <end position="263"/>
    </location>
</feature>
<keyword evidence="4" id="KW-0997">Cell inner membrane</keyword>
<keyword evidence="2 8" id="KW-0813">Transport</keyword>
<name>A0A4R3R856_9HYPH</name>
<organism evidence="10 11">
    <name type="scientific">Rhizobium azibense</name>
    <dbReference type="NCBI Taxonomy" id="1136135"/>
    <lineage>
        <taxon>Bacteria</taxon>
        <taxon>Pseudomonadati</taxon>
        <taxon>Pseudomonadota</taxon>
        <taxon>Alphaproteobacteria</taxon>
        <taxon>Hyphomicrobiales</taxon>
        <taxon>Rhizobiaceae</taxon>
        <taxon>Rhizobium/Agrobacterium group</taxon>
        <taxon>Rhizobium</taxon>
    </lineage>
</organism>
<dbReference type="PANTHER" id="PTHR43357:SF4">
    <property type="entry name" value="INNER MEMBRANE ABC TRANSPORTER PERMEASE PROTEIN YDCV"/>
    <property type="match status" value="1"/>
</dbReference>
<evidence type="ECO:0000256" key="7">
    <source>
        <dbReference type="ARBA" id="ARBA00023136"/>
    </source>
</evidence>
<evidence type="ECO:0000256" key="3">
    <source>
        <dbReference type="ARBA" id="ARBA00022475"/>
    </source>
</evidence>
<feature type="transmembrane region" description="Helical" evidence="8">
    <location>
        <begin position="184"/>
        <end position="205"/>
    </location>
</feature>
<dbReference type="GO" id="GO:0005886">
    <property type="term" value="C:plasma membrane"/>
    <property type="evidence" value="ECO:0007669"/>
    <property type="project" value="UniProtKB-SubCell"/>
</dbReference>
<keyword evidence="5 8" id="KW-0812">Transmembrane</keyword>
<dbReference type="Gene3D" id="1.10.3720.10">
    <property type="entry name" value="MetI-like"/>
    <property type="match status" value="1"/>
</dbReference>
<comment type="subcellular location">
    <subcellularLocation>
        <location evidence="1">Cell inner membrane</location>
        <topology evidence="1">Multi-pass membrane protein</topology>
    </subcellularLocation>
    <subcellularLocation>
        <location evidence="8">Cell membrane</location>
        <topology evidence="8">Multi-pass membrane protein</topology>
    </subcellularLocation>
</comment>
<comment type="similarity">
    <text evidence="8">Belongs to the binding-protein-dependent transport system permease family.</text>
</comment>
<evidence type="ECO:0000313" key="10">
    <source>
        <dbReference type="EMBL" id="TCU31460.1"/>
    </source>
</evidence>
<evidence type="ECO:0000256" key="6">
    <source>
        <dbReference type="ARBA" id="ARBA00022989"/>
    </source>
</evidence>
<evidence type="ECO:0000256" key="2">
    <source>
        <dbReference type="ARBA" id="ARBA00022448"/>
    </source>
</evidence>
<dbReference type="InterPro" id="IPR035906">
    <property type="entry name" value="MetI-like_sf"/>
</dbReference>
<dbReference type="Proteomes" id="UP000295507">
    <property type="component" value="Unassembled WGS sequence"/>
</dbReference>
<sequence length="272" mass="29912">MRYPAHASPLEKIWYYVYRLICAAVLLFLITPTLVIIPLSFNSEPFFTYPMPGLSLRWYEEFFLTDRWQGALYNSIFVAVSVTLLSTALGTLAALGLSRPHFPWRAAIMGLLISPMVVPVVITAVGVYFFYADIGLLNTFWGVILAHTTLATPFVVITVTATLVGFDHSLSRAAASLGAPPITVFFKVILPLILPGMISGALFAFGTSFDEVVVAIFVTGPEQRTLPKVMFAGMREQISPTITAAATTLTLLSIAMLTTIELLRRRSERVRS</sequence>
<feature type="transmembrane region" description="Helical" evidence="8">
    <location>
        <begin position="20"/>
        <end position="41"/>
    </location>
</feature>
<feature type="transmembrane region" description="Helical" evidence="8">
    <location>
        <begin position="107"/>
        <end position="131"/>
    </location>
</feature>
<dbReference type="PROSITE" id="PS50928">
    <property type="entry name" value="ABC_TM1"/>
    <property type="match status" value="1"/>
</dbReference>
<accession>A0A4R3R856</accession>
<gene>
    <name evidence="10" type="ORF">EV129_12715</name>
</gene>
<dbReference type="PANTHER" id="PTHR43357">
    <property type="entry name" value="INNER MEMBRANE ABC TRANSPORTER PERMEASE PROTEIN YDCV"/>
    <property type="match status" value="1"/>
</dbReference>
<evidence type="ECO:0000256" key="4">
    <source>
        <dbReference type="ARBA" id="ARBA00022519"/>
    </source>
</evidence>
<dbReference type="EMBL" id="SMBK01000027">
    <property type="protein sequence ID" value="TCU31460.1"/>
    <property type="molecule type" value="Genomic_DNA"/>
</dbReference>
<protein>
    <submittedName>
        <fullName evidence="10">Putative spermidine/putrescine transport system permease protein</fullName>
    </submittedName>
</protein>
<dbReference type="AlphaFoldDB" id="A0A4R3R856"/>
<evidence type="ECO:0000256" key="8">
    <source>
        <dbReference type="RuleBase" id="RU363032"/>
    </source>
</evidence>
<dbReference type="GO" id="GO:0055085">
    <property type="term" value="P:transmembrane transport"/>
    <property type="evidence" value="ECO:0007669"/>
    <property type="project" value="InterPro"/>
</dbReference>
<comment type="caution">
    <text evidence="10">The sequence shown here is derived from an EMBL/GenBank/DDBJ whole genome shotgun (WGS) entry which is preliminary data.</text>
</comment>
<dbReference type="RefSeq" id="WP_132554190.1">
    <property type="nucleotide sequence ID" value="NZ_SMBK01000027.1"/>
</dbReference>
<dbReference type="InterPro" id="IPR000515">
    <property type="entry name" value="MetI-like"/>
</dbReference>
<evidence type="ECO:0000256" key="5">
    <source>
        <dbReference type="ARBA" id="ARBA00022692"/>
    </source>
</evidence>
<dbReference type="SUPFAM" id="SSF161098">
    <property type="entry name" value="MetI-like"/>
    <property type="match status" value="1"/>
</dbReference>
<keyword evidence="3" id="KW-1003">Cell membrane</keyword>
<dbReference type="CDD" id="cd06261">
    <property type="entry name" value="TM_PBP2"/>
    <property type="match status" value="1"/>
</dbReference>
<feature type="domain" description="ABC transmembrane type-1" evidence="9">
    <location>
        <begin position="72"/>
        <end position="260"/>
    </location>
</feature>
<feature type="transmembrane region" description="Helical" evidence="8">
    <location>
        <begin position="143"/>
        <end position="164"/>
    </location>
</feature>
<keyword evidence="7 8" id="KW-0472">Membrane</keyword>
<reference evidence="10 11" key="1">
    <citation type="submission" date="2019-03" db="EMBL/GenBank/DDBJ databases">
        <title>Genomic Encyclopedia of Type Strains, Phase IV (KMG-V): Genome sequencing to study the core and pangenomes of soil and plant-associated prokaryotes.</title>
        <authorList>
            <person name="Whitman W."/>
        </authorList>
    </citation>
    <scope>NUCLEOTIDE SEQUENCE [LARGE SCALE GENOMIC DNA]</scope>
    <source>
        <strain evidence="10 11">IE4868</strain>
    </source>
</reference>
<evidence type="ECO:0000256" key="1">
    <source>
        <dbReference type="ARBA" id="ARBA00004429"/>
    </source>
</evidence>
<evidence type="ECO:0000259" key="9">
    <source>
        <dbReference type="PROSITE" id="PS50928"/>
    </source>
</evidence>
<dbReference type="Pfam" id="PF00528">
    <property type="entry name" value="BPD_transp_1"/>
    <property type="match status" value="1"/>
</dbReference>
<feature type="transmembrane region" description="Helical" evidence="8">
    <location>
        <begin position="71"/>
        <end position="95"/>
    </location>
</feature>
<proteinExistence type="inferred from homology"/>